<evidence type="ECO:0000256" key="2">
    <source>
        <dbReference type="SAM" id="Phobius"/>
    </source>
</evidence>
<organism evidence="4 5">
    <name type="scientific">Vibrio pomeroyi</name>
    <dbReference type="NCBI Taxonomy" id="198832"/>
    <lineage>
        <taxon>Bacteria</taxon>
        <taxon>Pseudomonadati</taxon>
        <taxon>Pseudomonadota</taxon>
        <taxon>Gammaproteobacteria</taxon>
        <taxon>Vibrionales</taxon>
        <taxon>Vibrionaceae</taxon>
        <taxon>Vibrio</taxon>
    </lineage>
</organism>
<keyword evidence="2" id="KW-0812">Transmembrane</keyword>
<evidence type="ECO:0000259" key="3">
    <source>
        <dbReference type="Pfam" id="PF04397"/>
    </source>
</evidence>
<dbReference type="EMBL" id="JBFSSG010000001">
    <property type="protein sequence ID" value="MEZ8719690.1"/>
    <property type="molecule type" value="Genomic_DNA"/>
</dbReference>
<dbReference type="Proteomes" id="UP001570071">
    <property type="component" value="Unassembled WGS sequence"/>
</dbReference>
<evidence type="ECO:0000313" key="4">
    <source>
        <dbReference type="EMBL" id="MEZ8719690.1"/>
    </source>
</evidence>
<evidence type="ECO:0000313" key="5">
    <source>
        <dbReference type="Proteomes" id="UP001570071"/>
    </source>
</evidence>
<name>A0ABV4MRB4_9VIBR</name>
<reference evidence="4 5" key="1">
    <citation type="journal article" date="2024" name="ISME J.">
        <title>Tailless and filamentous prophages are predominant in marine Vibrio.</title>
        <authorList>
            <person name="Steensen K."/>
            <person name="Seneca J."/>
            <person name="Bartlau N."/>
            <person name="Yu X.A."/>
            <person name="Hussain F.A."/>
            <person name="Polz M.F."/>
        </authorList>
    </citation>
    <scope>NUCLEOTIDE SEQUENCE [LARGE SCALE GENOMIC DNA]</scope>
    <source>
        <strain evidence="4 5">10N.239.312.F12</strain>
    </source>
</reference>
<dbReference type="GO" id="GO:0003677">
    <property type="term" value="F:DNA binding"/>
    <property type="evidence" value="ECO:0007669"/>
    <property type="project" value="UniProtKB-KW"/>
</dbReference>
<feature type="transmembrane region" description="Helical" evidence="2">
    <location>
        <begin position="6"/>
        <end position="28"/>
    </location>
</feature>
<dbReference type="RefSeq" id="WP_269336723.1">
    <property type="nucleotide sequence ID" value="NZ_JBFSSG010000001.1"/>
</dbReference>
<feature type="domain" description="HTH LytTR-type" evidence="3">
    <location>
        <begin position="227"/>
        <end position="300"/>
    </location>
</feature>
<feature type="transmembrane region" description="Helical" evidence="2">
    <location>
        <begin position="161"/>
        <end position="181"/>
    </location>
</feature>
<keyword evidence="2" id="KW-1133">Transmembrane helix</keyword>
<dbReference type="InterPro" id="IPR007492">
    <property type="entry name" value="LytTR_DNA-bd_dom"/>
</dbReference>
<keyword evidence="2" id="KW-0472">Membrane</keyword>
<evidence type="ECO:0000256" key="1">
    <source>
        <dbReference type="ARBA" id="ARBA00023012"/>
    </source>
</evidence>
<sequence>MLNTSNYKQIVSTIMIVVVSNLGVFIISKSDAEINVSKGVFAGTMLAWTKSQSFLDEVYTFNVDGIGGRIESLIDLYAETQSQLSICISIEIVSFSSEDREDRSYCSEGKTIYSLTSDSGADVLSGREELKIGLKNMGHFSWYVANAKSVPFYQRGSISPLFILVLTLVEMLIISYLFAIARRTLEVSKDSPPVSSEQIKLLDLQQSRLANIGKIIDRNKRVFAINKDLLYAEYEHPYTNTIYTNGKKERLRCSLAELENSFSLDLVRLNRSTLVNSTLIREFGEIQTKKDKKSYLLVLQVKSKSVELEIGKQSETTLLKVFS</sequence>
<accession>A0ABV4MRB4</accession>
<dbReference type="Gene3D" id="2.40.50.1020">
    <property type="entry name" value="LytTr DNA-binding domain"/>
    <property type="match status" value="1"/>
</dbReference>
<proteinExistence type="predicted"/>
<protein>
    <submittedName>
        <fullName evidence="4">LytTR family DNA-binding domain-containing protein</fullName>
    </submittedName>
</protein>
<dbReference type="Pfam" id="PF04397">
    <property type="entry name" value="LytTR"/>
    <property type="match status" value="1"/>
</dbReference>
<keyword evidence="1" id="KW-0902">Two-component regulatory system</keyword>
<keyword evidence="5" id="KW-1185">Reference proteome</keyword>
<comment type="caution">
    <text evidence="4">The sequence shown here is derived from an EMBL/GenBank/DDBJ whole genome shotgun (WGS) entry which is preliminary data.</text>
</comment>
<keyword evidence="4" id="KW-0238">DNA-binding</keyword>
<gene>
    <name evidence="4" type="ORF">AB6D66_01330</name>
</gene>